<feature type="transmembrane region" description="Helical" evidence="1">
    <location>
        <begin position="12"/>
        <end position="34"/>
    </location>
</feature>
<gene>
    <name evidence="2" type="ORF">SAMN05216186_13529</name>
</gene>
<name>A0A1G9NZ02_9PSED</name>
<dbReference type="InterPro" id="IPR021836">
    <property type="entry name" value="DUF3429"/>
</dbReference>
<evidence type="ECO:0000313" key="2">
    <source>
        <dbReference type="EMBL" id="SDL91842.1"/>
    </source>
</evidence>
<dbReference type="EMBL" id="FNFD01000035">
    <property type="protein sequence ID" value="SDL91842.1"/>
    <property type="molecule type" value="Genomic_DNA"/>
</dbReference>
<sequence>MHPFEAKDPHQLALLLGYAGLIPFVSGALGIWVIPVGWRPMVMAALLDYSAVTLAFMGAIHWGLAMRARETDEHARIQLGLSVIPPMLGWAAVASGLPVALALPVFLVAFVGLYLADVHAVSIGLAPRWYPALRKPLTIIVVLCLLLAWASVLLPGD</sequence>
<keyword evidence="1" id="KW-0812">Transmembrane</keyword>
<evidence type="ECO:0000313" key="3">
    <source>
        <dbReference type="Proteomes" id="UP000198706"/>
    </source>
</evidence>
<dbReference type="Pfam" id="PF11911">
    <property type="entry name" value="DUF3429"/>
    <property type="match status" value="1"/>
</dbReference>
<feature type="transmembrane region" description="Helical" evidence="1">
    <location>
        <begin position="87"/>
        <end position="116"/>
    </location>
</feature>
<feature type="transmembrane region" description="Helical" evidence="1">
    <location>
        <begin position="46"/>
        <end position="66"/>
    </location>
</feature>
<organism evidence="2 3">
    <name type="scientific">Pseudomonas indica</name>
    <dbReference type="NCBI Taxonomy" id="137658"/>
    <lineage>
        <taxon>Bacteria</taxon>
        <taxon>Pseudomonadati</taxon>
        <taxon>Pseudomonadota</taxon>
        <taxon>Gammaproteobacteria</taxon>
        <taxon>Pseudomonadales</taxon>
        <taxon>Pseudomonadaceae</taxon>
        <taxon>Pseudomonas</taxon>
    </lineage>
</organism>
<keyword evidence="1" id="KW-1133">Transmembrane helix</keyword>
<dbReference type="PANTHER" id="PTHR15887:SF1">
    <property type="entry name" value="TRANSMEMBRANE PROTEIN 69"/>
    <property type="match status" value="1"/>
</dbReference>
<dbReference type="Proteomes" id="UP000198706">
    <property type="component" value="Unassembled WGS sequence"/>
</dbReference>
<proteinExistence type="predicted"/>
<dbReference type="PANTHER" id="PTHR15887">
    <property type="entry name" value="TRANSMEMBRANE PROTEIN 69"/>
    <property type="match status" value="1"/>
</dbReference>
<dbReference type="AlphaFoldDB" id="A0A1G9NZ02"/>
<accession>A0A1G9NZ02</accession>
<reference evidence="2 3" key="1">
    <citation type="submission" date="2016-10" db="EMBL/GenBank/DDBJ databases">
        <authorList>
            <person name="de Groot N.N."/>
        </authorList>
    </citation>
    <scope>NUCLEOTIDE SEQUENCE [LARGE SCALE GENOMIC DNA]</scope>
    <source>
        <strain evidence="2 3">JCM 21544</strain>
    </source>
</reference>
<dbReference type="RefSeq" id="WP_084338469.1">
    <property type="nucleotide sequence ID" value="NZ_CBKZNZ010000036.1"/>
</dbReference>
<feature type="transmembrane region" description="Helical" evidence="1">
    <location>
        <begin position="136"/>
        <end position="154"/>
    </location>
</feature>
<evidence type="ECO:0008006" key="4">
    <source>
        <dbReference type="Google" id="ProtNLM"/>
    </source>
</evidence>
<dbReference type="STRING" id="137658.SAMN05216186_13529"/>
<keyword evidence="3" id="KW-1185">Reference proteome</keyword>
<dbReference type="OrthoDB" id="8591832at2"/>
<evidence type="ECO:0000256" key="1">
    <source>
        <dbReference type="SAM" id="Phobius"/>
    </source>
</evidence>
<protein>
    <recommendedName>
        <fullName evidence="4">DUF3429 domain-containing protein</fullName>
    </recommendedName>
</protein>
<keyword evidence="1" id="KW-0472">Membrane</keyword>